<dbReference type="InterPro" id="IPR025724">
    <property type="entry name" value="GAG-pre-integrase_dom"/>
</dbReference>
<evidence type="ECO:0000313" key="3">
    <source>
        <dbReference type="EMBL" id="GEZ80855.1"/>
    </source>
</evidence>
<evidence type="ECO:0000259" key="2">
    <source>
        <dbReference type="Pfam" id="PF13976"/>
    </source>
</evidence>
<gene>
    <name evidence="3" type="ORF">Tci_552828</name>
</gene>
<dbReference type="EMBL" id="BKCJ010326432">
    <property type="protein sequence ID" value="GEZ80855.1"/>
    <property type="molecule type" value="Genomic_DNA"/>
</dbReference>
<accession>A0A699ITK8</accession>
<feature type="compositionally biased region" description="Polar residues" evidence="1">
    <location>
        <begin position="246"/>
        <end position="259"/>
    </location>
</feature>
<dbReference type="Pfam" id="PF13976">
    <property type="entry name" value="gag_pre-integrs"/>
    <property type="match status" value="1"/>
</dbReference>
<proteinExistence type="predicted"/>
<dbReference type="AlphaFoldDB" id="A0A699ITK8"/>
<comment type="caution">
    <text evidence="3">The sequence shown here is derived from an EMBL/GenBank/DDBJ whole genome shotgun (WGS) entry which is preliminary data.</text>
</comment>
<feature type="domain" description="GAG-pre-integrase" evidence="2">
    <location>
        <begin position="8"/>
        <end position="61"/>
    </location>
</feature>
<feature type="region of interest" description="Disordered" evidence="1">
    <location>
        <begin position="223"/>
        <end position="274"/>
    </location>
</feature>
<feature type="compositionally biased region" description="Low complexity" evidence="1">
    <location>
        <begin position="262"/>
        <end position="274"/>
    </location>
</feature>
<protein>
    <submittedName>
        <fullName evidence="3">Integrase, catalytic region, zinc finger, CCHC-type, peptidase aspartic, catalytic</fullName>
    </submittedName>
</protein>
<feature type="compositionally biased region" description="Low complexity" evidence="1">
    <location>
        <begin position="179"/>
        <end position="189"/>
    </location>
</feature>
<evidence type="ECO:0000256" key="1">
    <source>
        <dbReference type="SAM" id="MobiDB-lite"/>
    </source>
</evidence>
<name>A0A699ITK8_TANCI</name>
<reference evidence="3" key="1">
    <citation type="journal article" date="2019" name="Sci. Rep.">
        <title>Draft genome of Tanacetum cinerariifolium, the natural source of mosquito coil.</title>
        <authorList>
            <person name="Yamashiro T."/>
            <person name="Shiraishi A."/>
            <person name="Satake H."/>
            <person name="Nakayama K."/>
        </authorList>
    </citation>
    <scope>NUCLEOTIDE SEQUENCE</scope>
</reference>
<organism evidence="3">
    <name type="scientific">Tanacetum cinerariifolium</name>
    <name type="common">Dalmatian daisy</name>
    <name type="synonym">Chrysanthemum cinerariifolium</name>
    <dbReference type="NCBI Taxonomy" id="118510"/>
    <lineage>
        <taxon>Eukaryota</taxon>
        <taxon>Viridiplantae</taxon>
        <taxon>Streptophyta</taxon>
        <taxon>Embryophyta</taxon>
        <taxon>Tracheophyta</taxon>
        <taxon>Spermatophyta</taxon>
        <taxon>Magnoliopsida</taxon>
        <taxon>eudicotyledons</taxon>
        <taxon>Gunneridae</taxon>
        <taxon>Pentapetalae</taxon>
        <taxon>asterids</taxon>
        <taxon>campanulids</taxon>
        <taxon>Asterales</taxon>
        <taxon>Asteraceae</taxon>
        <taxon>Asteroideae</taxon>
        <taxon>Anthemideae</taxon>
        <taxon>Anthemidinae</taxon>
        <taxon>Tanacetum</taxon>
    </lineage>
</organism>
<sequence length="274" mass="30072">MMKSFPICLLSKAFKNKSWLWHRRLNHLNFGTINDLAREDLVRGLLRLKFKKDHLCSACQLEAVDTACYTQNRSLIHTRRNKTPYELVHAKKLDLTFFVSLVHFVTLPMTAKILENYNQQLILEFSFVMHQAGRVIESTTNEPDESWKLFTPISFALAVLIPVNSAGTPSSTTIDQDAPSPSHSPSSSAFQSLSLLQGVAAKSTIMEDNPFAPVDNNPFVNAFDPEPCSEASSSGDVHSAHAVQAPVNSTGTPSSTTIDQDAPSPSTLPSSSAL</sequence>
<feature type="region of interest" description="Disordered" evidence="1">
    <location>
        <begin position="168"/>
        <end position="189"/>
    </location>
</feature>